<reference evidence="2" key="1">
    <citation type="submission" date="2022-03" db="EMBL/GenBank/DDBJ databases">
        <authorList>
            <person name="Tunstrom K."/>
        </authorList>
    </citation>
    <scope>NUCLEOTIDE SEQUENCE</scope>
</reference>
<comment type="caution">
    <text evidence="2">The sequence shown here is derived from an EMBL/GenBank/DDBJ whole genome shotgun (WGS) entry which is preliminary data.</text>
</comment>
<proteinExistence type="predicted"/>
<dbReference type="AlphaFoldDB" id="A0AAU9VAP6"/>
<name>A0AAU9VAP6_EUPED</name>
<accession>A0AAU9VAP6</accession>
<dbReference type="EMBL" id="CAKOGL010000030">
    <property type="protein sequence ID" value="CAH2107198.1"/>
    <property type="molecule type" value="Genomic_DNA"/>
</dbReference>
<evidence type="ECO:0000313" key="3">
    <source>
        <dbReference type="Proteomes" id="UP001153954"/>
    </source>
</evidence>
<sequence>MYLQKSRKDGSTPIVPDYLTDTISTQSNAQLTFHLKPIVITPIPIPKKKGRPNSGPLQLHRLYCGSASFVDMGAPLMWRPEQLPRLPSPKSGPGYSDVNSTKRAEQKRRGLTKTSVDINCNKNTIFTVQKEHFLANEKNKTRLIRFLAEKMTAAGIETTVAAGDADSTIVRWGLDKAAVHLTVVIIGEDCCNS</sequence>
<feature type="region of interest" description="Disordered" evidence="1">
    <location>
        <begin position="81"/>
        <end position="111"/>
    </location>
</feature>
<evidence type="ECO:0000256" key="1">
    <source>
        <dbReference type="SAM" id="MobiDB-lite"/>
    </source>
</evidence>
<protein>
    <submittedName>
        <fullName evidence="2">Uncharacterized protein</fullName>
    </submittedName>
</protein>
<keyword evidence="3" id="KW-1185">Reference proteome</keyword>
<organism evidence="2 3">
    <name type="scientific">Euphydryas editha</name>
    <name type="common">Edith's checkerspot</name>
    <dbReference type="NCBI Taxonomy" id="104508"/>
    <lineage>
        <taxon>Eukaryota</taxon>
        <taxon>Metazoa</taxon>
        <taxon>Ecdysozoa</taxon>
        <taxon>Arthropoda</taxon>
        <taxon>Hexapoda</taxon>
        <taxon>Insecta</taxon>
        <taxon>Pterygota</taxon>
        <taxon>Neoptera</taxon>
        <taxon>Endopterygota</taxon>
        <taxon>Lepidoptera</taxon>
        <taxon>Glossata</taxon>
        <taxon>Ditrysia</taxon>
        <taxon>Papilionoidea</taxon>
        <taxon>Nymphalidae</taxon>
        <taxon>Nymphalinae</taxon>
        <taxon>Euphydryas</taxon>
    </lineage>
</organism>
<evidence type="ECO:0000313" key="2">
    <source>
        <dbReference type="EMBL" id="CAH2107198.1"/>
    </source>
</evidence>
<gene>
    <name evidence="2" type="ORF">EEDITHA_LOCUS21250</name>
</gene>
<dbReference type="Proteomes" id="UP001153954">
    <property type="component" value="Unassembled WGS sequence"/>
</dbReference>